<dbReference type="Pfam" id="PF05635">
    <property type="entry name" value="23S_rRNA_IVP"/>
    <property type="match status" value="1"/>
</dbReference>
<dbReference type="PANTHER" id="PTHR38471">
    <property type="entry name" value="FOUR HELIX BUNDLE PROTEIN"/>
    <property type="match status" value="1"/>
</dbReference>
<reference evidence="1 2" key="1">
    <citation type="submission" date="2017-09" db="EMBL/GenBank/DDBJ databases">
        <title>Depth-based differentiation of microbial function through sediment-hosted aquifers and enrichment of novel symbionts in the deep terrestrial subsurface.</title>
        <authorList>
            <person name="Probst A.J."/>
            <person name="Ladd B."/>
            <person name="Jarett J.K."/>
            <person name="Geller-Mcgrath D.E."/>
            <person name="Sieber C.M."/>
            <person name="Emerson J.B."/>
            <person name="Anantharaman K."/>
            <person name="Thomas B.C."/>
            <person name="Malmstrom R."/>
            <person name="Stieglmeier M."/>
            <person name="Klingl A."/>
            <person name="Woyke T."/>
            <person name="Ryan C.M."/>
            <person name="Banfield J.F."/>
        </authorList>
    </citation>
    <scope>NUCLEOTIDE SEQUENCE [LARGE SCALE GENOMIC DNA]</scope>
    <source>
        <strain evidence="1">CG23_combo_of_CG06-09_8_20_14_all_34_8</strain>
    </source>
</reference>
<gene>
    <name evidence="1" type="ORF">COX08_03690</name>
</gene>
<proteinExistence type="predicted"/>
<organism evidence="1 2">
    <name type="scientific">Candidatus Beckwithbacteria bacterium CG23_combo_of_CG06-09_8_20_14_all_34_8</name>
    <dbReference type="NCBI Taxonomy" id="1974497"/>
    <lineage>
        <taxon>Bacteria</taxon>
        <taxon>Candidatus Beckwithiibacteriota</taxon>
    </lineage>
</organism>
<dbReference type="EMBL" id="PCSR01000089">
    <property type="protein sequence ID" value="PIP52921.1"/>
    <property type="molecule type" value="Genomic_DNA"/>
</dbReference>
<dbReference type="SUPFAM" id="SSF158446">
    <property type="entry name" value="IVS-encoded protein-like"/>
    <property type="match status" value="1"/>
</dbReference>
<accession>A0A2H0B5L8</accession>
<dbReference type="Gene3D" id="1.20.1440.60">
    <property type="entry name" value="23S rRNA-intervening sequence"/>
    <property type="match status" value="1"/>
</dbReference>
<dbReference type="CDD" id="cd16377">
    <property type="entry name" value="23S_rRNA_IVP_like"/>
    <property type="match status" value="1"/>
</dbReference>
<protein>
    <submittedName>
        <fullName evidence="1">Four helix bundle protein</fullName>
    </submittedName>
</protein>
<dbReference type="InterPro" id="IPR012657">
    <property type="entry name" value="23S_rRNA-intervening_sequence"/>
</dbReference>
<evidence type="ECO:0000313" key="1">
    <source>
        <dbReference type="EMBL" id="PIP52921.1"/>
    </source>
</evidence>
<dbReference type="Proteomes" id="UP000229459">
    <property type="component" value="Unassembled WGS sequence"/>
</dbReference>
<comment type="caution">
    <text evidence="1">The sequence shown here is derived from an EMBL/GenBank/DDBJ whole genome shotgun (WGS) entry which is preliminary data.</text>
</comment>
<dbReference type="NCBIfam" id="TIGR02436">
    <property type="entry name" value="four helix bundle protein"/>
    <property type="match status" value="1"/>
</dbReference>
<dbReference type="InterPro" id="IPR036583">
    <property type="entry name" value="23S_rRNA_IVS_sf"/>
</dbReference>
<dbReference type="AlphaFoldDB" id="A0A2H0B5L8"/>
<evidence type="ECO:0000313" key="2">
    <source>
        <dbReference type="Proteomes" id="UP000229459"/>
    </source>
</evidence>
<dbReference type="PANTHER" id="PTHR38471:SF2">
    <property type="entry name" value="FOUR HELIX BUNDLE PROTEIN"/>
    <property type="match status" value="1"/>
</dbReference>
<sequence>MEKQKITSFTKLVAWQESHKLVLKVYKIVENFPKKEIFILTSQLLRAVISVSSNIAEGFSRISQKEKIQFYSISLGSLTEVQNHLLIAKDLGYINVSQFNSLADQAILIHKLINGLIKSVGKRIINP</sequence>
<name>A0A2H0B5L8_9BACT</name>